<evidence type="ECO:0000256" key="1">
    <source>
        <dbReference type="ARBA" id="ARBA00023015"/>
    </source>
</evidence>
<dbReference type="Pfam" id="PF13377">
    <property type="entry name" value="Peripla_BP_3"/>
    <property type="match status" value="1"/>
</dbReference>
<keyword evidence="3" id="KW-0804">Transcription</keyword>
<evidence type="ECO:0000256" key="3">
    <source>
        <dbReference type="ARBA" id="ARBA00023163"/>
    </source>
</evidence>
<evidence type="ECO:0000256" key="4">
    <source>
        <dbReference type="SAM" id="MobiDB-lite"/>
    </source>
</evidence>
<keyword evidence="2" id="KW-0238">DNA-binding</keyword>
<dbReference type="EMBL" id="JAANOU010000001">
    <property type="protein sequence ID" value="NIH82261.1"/>
    <property type="molecule type" value="Genomic_DNA"/>
</dbReference>
<dbReference type="PANTHER" id="PTHR30146">
    <property type="entry name" value="LACI-RELATED TRANSCRIPTIONAL REPRESSOR"/>
    <property type="match status" value="1"/>
</dbReference>
<dbReference type="InterPro" id="IPR046335">
    <property type="entry name" value="LacI/GalR-like_sensor"/>
</dbReference>
<comment type="caution">
    <text evidence="6">The sequence shown here is derived from an EMBL/GenBank/DDBJ whole genome shotgun (WGS) entry which is preliminary data.</text>
</comment>
<keyword evidence="1" id="KW-0805">Transcription regulation</keyword>
<proteinExistence type="predicted"/>
<evidence type="ECO:0000313" key="6">
    <source>
        <dbReference type="EMBL" id="NIH82261.1"/>
    </source>
</evidence>
<dbReference type="RefSeq" id="WP_167119236.1">
    <property type="nucleotide sequence ID" value="NZ_JAANOU010000001.1"/>
</dbReference>
<dbReference type="SUPFAM" id="SSF53822">
    <property type="entry name" value="Periplasmic binding protein-like I"/>
    <property type="match status" value="1"/>
</dbReference>
<dbReference type="PANTHER" id="PTHR30146:SF109">
    <property type="entry name" value="HTH-TYPE TRANSCRIPTIONAL REGULATOR GALS"/>
    <property type="match status" value="1"/>
</dbReference>
<feature type="compositionally biased region" description="Basic and acidic residues" evidence="4">
    <location>
        <begin position="1"/>
        <end position="12"/>
    </location>
</feature>
<dbReference type="CDD" id="cd01392">
    <property type="entry name" value="HTH_LacI"/>
    <property type="match status" value="1"/>
</dbReference>
<feature type="domain" description="HTH lacI-type" evidence="5">
    <location>
        <begin position="25"/>
        <end position="81"/>
    </location>
</feature>
<name>A0ABX0SZ64_9PSEU</name>
<dbReference type="PROSITE" id="PS50932">
    <property type="entry name" value="HTH_LACI_2"/>
    <property type="match status" value="1"/>
</dbReference>
<feature type="region of interest" description="Disordered" evidence="4">
    <location>
        <begin position="1"/>
        <end position="23"/>
    </location>
</feature>
<dbReference type="InterPro" id="IPR010982">
    <property type="entry name" value="Lambda_DNA-bd_dom_sf"/>
</dbReference>
<dbReference type="SUPFAM" id="SSF47413">
    <property type="entry name" value="lambda repressor-like DNA-binding domains"/>
    <property type="match status" value="1"/>
</dbReference>
<gene>
    <name evidence="6" type="ORF">FHX46_004791</name>
</gene>
<dbReference type="Gene3D" id="1.10.260.40">
    <property type="entry name" value="lambda repressor-like DNA-binding domains"/>
    <property type="match status" value="1"/>
</dbReference>
<protein>
    <submittedName>
        <fullName evidence="6">LacI family transcriptional regulator</fullName>
    </submittedName>
</protein>
<dbReference type="SMART" id="SM00354">
    <property type="entry name" value="HTH_LACI"/>
    <property type="match status" value="1"/>
</dbReference>
<keyword evidence="7" id="KW-1185">Reference proteome</keyword>
<dbReference type="Gene3D" id="3.40.50.2300">
    <property type="match status" value="2"/>
</dbReference>
<organism evidence="6 7">
    <name type="scientific">Amycolatopsis viridis</name>
    <dbReference type="NCBI Taxonomy" id="185678"/>
    <lineage>
        <taxon>Bacteria</taxon>
        <taxon>Bacillati</taxon>
        <taxon>Actinomycetota</taxon>
        <taxon>Actinomycetes</taxon>
        <taxon>Pseudonocardiales</taxon>
        <taxon>Pseudonocardiaceae</taxon>
        <taxon>Amycolatopsis</taxon>
    </lineage>
</organism>
<evidence type="ECO:0000256" key="2">
    <source>
        <dbReference type="ARBA" id="ARBA00023125"/>
    </source>
</evidence>
<dbReference type="InterPro" id="IPR000843">
    <property type="entry name" value="HTH_LacI"/>
</dbReference>
<accession>A0ABX0SZ64</accession>
<dbReference type="InterPro" id="IPR028082">
    <property type="entry name" value="Peripla_BP_I"/>
</dbReference>
<evidence type="ECO:0000313" key="7">
    <source>
        <dbReference type="Proteomes" id="UP000754495"/>
    </source>
</evidence>
<dbReference type="Proteomes" id="UP000754495">
    <property type="component" value="Unassembled WGS sequence"/>
</dbReference>
<dbReference type="Pfam" id="PF00356">
    <property type="entry name" value="LacI"/>
    <property type="match status" value="1"/>
</dbReference>
<evidence type="ECO:0000259" key="5">
    <source>
        <dbReference type="PROSITE" id="PS50932"/>
    </source>
</evidence>
<reference evidence="6 7" key="1">
    <citation type="submission" date="2020-03" db="EMBL/GenBank/DDBJ databases">
        <title>Sequencing the genomes of 1000 actinobacteria strains.</title>
        <authorList>
            <person name="Klenk H.-P."/>
        </authorList>
    </citation>
    <scope>NUCLEOTIDE SEQUENCE [LARGE SCALE GENOMIC DNA]</scope>
    <source>
        <strain evidence="6 7">DSM 45668</strain>
    </source>
</reference>
<dbReference type="CDD" id="cd06285">
    <property type="entry name" value="PBP1_LacI-like"/>
    <property type="match status" value="1"/>
</dbReference>
<sequence length="360" mass="38253">MVDAAGRRRDARQAGAAMKSRDAGPTLKDVAALAGVHPTTASRALDPAKSHLVSEETRQRILQISAELGYQVNAMARSLRTGSSGLIGMVVADVSNPFLPPILRAIEHVIRHEGLMLLIAETHDDSRTMQEILGHFARRRVDAIILSAAHQGDLEVVRAAAASTPVVLAVRSVDGGKFPTVTHDDRLGGRLATQHLVELGHQDVAQLRGPEDVSSFSGRSAGFYSVLAETTAREVGSGLVAASPTVEEGRRLTAELLAAPGDRPTAIFAHNDQMAVGAMDALREAGLSCPRDISIVGYNDAPLADHIDPPLTTIRLPAAELGRRVARLALEQLSEEPVDTSTVRLPPELVVRRSTAPLTA</sequence>